<dbReference type="FunFam" id="3.10.20.340:FF:000001">
    <property type="entry name" value="Arginine biosynthesis bifunctional protein ArgJ, chloroplastic"/>
    <property type="match status" value="1"/>
</dbReference>
<feature type="binding site" evidence="13">
    <location>
        <position position="402"/>
    </location>
    <ligand>
        <name>substrate</name>
    </ligand>
</feature>
<name>A0A1H7I6T7_9FIRM</name>
<keyword evidence="15" id="KW-1185">Reference proteome</keyword>
<feature type="binding site" evidence="13">
    <location>
        <position position="276"/>
    </location>
    <ligand>
        <name>substrate</name>
    </ligand>
</feature>
<evidence type="ECO:0000256" key="2">
    <source>
        <dbReference type="ARBA" id="ARBA00006774"/>
    </source>
</evidence>
<dbReference type="EC" id="2.3.1.1" evidence="13"/>
<comment type="subunit">
    <text evidence="3 13">Heterotetramer of two alpha and two beta chains.</text>
</comment>
<evidence type="ECO:0000313" key="14">
    <source>
        <dbReference type="EMBL" id="SEK58283.1"/>
    </source>
</evidence>
<comment type="subcellular location">
    <subcellularLocation>
        <location evidence="1 13">Cytoplasm</location>
    </subcellularLocation>
</comment>
<dbReference type="GO" id="GO:0005737">
    <property type="term" value="C:cytoplasm"/>
    <property type="evidence" value="ECO:0007669"/>
    <property type="project" value="UniProtKB-SubCell"/>
</dbReference>
<dbReference type="HAMAP" id="MF_01106">
    <property type="entry name" value="ArgJ"/>
    <property type="match status" value="1"/>
</dbReference>
<evidence type="ECO:0000256" key="4">
    <source>
        <dbReference type="ARBA" id="ARBA00022571"/>
    </source>
</evidence>
<dbReference type="Gene3D" id="3.10.20.340">
    <property type="entry name" value="ArgJ beta chain, C-terminal domain"/>
    <property type="match status" value="1"/>
</dbReference>
<feature type="chain" id="PRO_5023384693" description="Arginine biosynthesis bifunctional protein ArgJ alpha chain" evidence="13">
    <location>
        <begin position="1"/>
        <end position="189"/>
    </location>
</feature>
<comment type="pathway">
    <text evidence="13">Amino-acid biosynthesis; L-arginine biosynthesis; N(2)-acetyl-L-ornithine from L-glutamate: step 1/4.</text>
</comment>
<feature type="binding site" evidence="13">
    <location>
        <position position="153"/>
    </location>
    <ligand>
        <name>substrate</name>
    </ligand>
</feature>
<dbReference type="InterPro" id="IPR016117">
    <property type="entry name" value="ArgJ-like_dom_sf"/>
</dbReference>
<gene>
    <name evidence="13" type="primary">argJ</name>
    <name evidence="14" type="ORF">SAMN02910377_01232</name>
</gene>
<protein>
    <recommendedName>
        <fullName evidence="13">Arginine biosynthesis bifunctional protein ArgJ</fullName>
    </recommendedName>
    <domain>
        <recommendedName>
            <fullName evidence="13">Glutamate N-acetyltransferase</fullName>
            <ecNumber evidence="13">2.3.1.35</ecNumber>
        </recommendedName>
        <alternativeName>
            <fullName evidence="13">Ornithine acetyltransferase</fullName>
            <shortName evidence="13">OATase</shortName>
        </alternativeName>
        <alternativeName>
            <fullName evidence="13">Ornithine transacetylase</fullName>
        </alternativeName>
    </domain>
    <domain>
        <recommendedName>
            <fullName evidence="13">Amino-acid acetyltransferase</fullName>
            <ecNumber evidence="13">2.3.1.1</ecNumber>
        </recommendedName>
        <alternativeName>
            <fullName evidence="13">N-acetylglutamate synthase</fullName>
            <shortName evidence="13">AGSase</shortName>
        </alternativeName>
    </domain>
    <component>
        <recommendedName>
            <fullName evidence="13">Arginine biosynthesis bifunctional protein ArgJ alpha chain</fullName>
        </recommendedName>
    </component>
    <component>
        <recommendedName>
            <fullName evidence="13">Arginine biosynthesis bifunctional protein ArgJ beta chain</fullName>
        </recommendedName>
    </component>
</protein>
<evidence type="ECO:0000256" key="5">
    <source>
        <dbReference type="ARBA" id="ARBA00022605"/>
    </source>
</evidence>
<keyword evidence="5 13" id="KW-0028">Amino-acid biosynthesis</keyword>
<dbReference type="InterPro" id="IPR042195">
    <property type="entry name" value="ArgJ_beta_C"/>
</dbReference>
<evidence type="ECO:0000256" key="3">
    <source>
        <dbReference type="ARBA" id="ARBA00011475"/>
    </source>
</evidence>
<feature type="chain" id="PRO_5023384692" description="Arginine biosynthesis bifunctional protein ArgJ beta chain" evidence="13">
    <location>
        <begin position="190"/>
        <end position="407"/>
    </location>
</feature>
<dbReference type="UniPathway" id="UPA00068">
    <property type="reaction ID" value="UER00106"/>
</dbReference>
<dbReference type="NCBIfam" id="TIGR00120">
    <property type="entry name" value="ArgJ"/>
    <property type="match status" value="1"/>
</dbReference>
<dbReference type="PANTHER" id="PTHR23100:SF0">
    <property type="entry name" value="ARGININE BIOSYNTHESIS BIFUNCTIONAL PROTEIN ARGJ, MITOCHONDRIAL"/>
    <property type="match status" value="1"/>
</dbReference>
<feature type="binding site" evidence="13">
    <location>
        <position position="190"/>
    </location>
    <ligand>
        <name>substrate</name>
    </ligand>
</feature>
<evidence type="ECO:0000256" key="6">
    <source>
        <dbReference type="ARBA" id="ARBA00022679"/>
    </source>
</evidence>
<keyword evidence="8 13" id="KW-0511">Multifunctional enzyme</keyword>
<dbReference type="Gene3D" id="3.30.2330.10">
    <property type="entry name" value="arginine biosynthesis bifunctional protein suprefamily"/>
    <property type="match status" value="1"/>
</dbReference>
<dbReference type="CDD" id="cd02152">
    <property type="entry name" value="OAT"/>
    <property type="match status" value="1"/>
</dbReference>
<proteinExistence type="inferred from homology"/>
<evidence type="ECO:0000256" key="12">
    <source>
        <dbReference type="ARBA" id="ARBA00054976"/>
    </source>
</evidence>
<evidence type="ECO:0000256" key="1">
    <source>
        <dbReference type="ARBA" id="ARBA00004496"/>
    </source>
</evidence>
<keyword evidence="7 13" id="KW-0068">Autocatalytic cleavage</keyword>
<dbReference type="Gene3D" id="3.60.70.12">
    <property type="entry name" value="L-amino peptidase D-ALA esterase/amidase"/>
    <property type="match status" value="1"/>
</dbReference>
<evidence type="ECO:0000313" key="15">
    <source>
        <dbReference type="Proteomes" id="UP000182321"/>
    </source>
</evidence>
<feature type="site" description="Involved in the stabilization of negative charge on the oxyanion by the formation of the oxyanion hole" evidence="13">
    <location>
        <position position="114"/>
    </location>
</feature>
<comment type="caution">
    <text evidence="13">Lacks conserved residue(s) required for the propagation of feature annotation.</text>
</comment>
<evidence type="ECO:0000256" key="10">
    <source>
        <dbReference type="ARBA" id="ARBA00048372"/>
    </source>
</evidence>
<keyword evidence="13" id="KW-0963">Cytoplasm</keyword>
<feature type="binding site" evidence="13">
    <location>
        <position position="407"/>
    </location>
    <ligand>
        <name>substrate</name>
    </ligand>
</feature>
<dbReference type="GO" id="GO:0006526">
    <property type="term" value="P:L-arginine biosynthetic process"/>
    <property type="evidence" value="ECO:0007669"/>
    <property type="project" value="UniProtKB-UniRule"/>
</dbReference>
<comment type="similarity">
    <text evidence="2 13">Belongs to the ArgJ family.</text>
</comment>
<comment type="catalytic activity">
    <reaction evidence="11 13">
        <text>N(2)-acetyl-L-ornithine + L-glutamate = N-acetyl-L-glutamate + L-ornithine</text>
        <dbReference type="Rhea" id="RHEA:15349"/>
        <dbReference type="ChEBI" id="CHEBI:29985"/>
        <dbReference type="ChEBI" id="CHEBI:44337"/>
        <dbReference type="ChEBI" id="CHEBI:46911"/>
        <dbReference type="ChEBI" id="CHEBI:57805"/>
        <dbReference type="EC" id="2.3.1.35"/>
    </reaction>
</comment>
<dbReference type="EC" id="2.3.1.35" evidence="13"/>
<dbReference type="EMBL" id="FNZX01000007">
    <property type="protein sequence ID" value="SEK58283.1"/>
    <property type="molecule type" value="Genomic_DNA"/>
</dbReference>
<dbReference type="NCBIfam" id="NF003802">
    <property type="entry name" value="PRK05388.1"/>
    <property type="match status" value="1"/>
</dbReference>
<comment type="function">
    <text evidence="12 13">Catalyzes two activities which are involved in the cyclic version of arginine biosynthesis: the synthesis of N-acetylglutamate from glutamate and acetyl-CoA as the acetyl donor, and of ornithine by transacetylation between N(2)-acetylornithine and glutamate.</text>
</comment>
<dbReference type="FunFam" id="3.60.70.12:FF:000001">
    <property type="entry name" value="Arginine biosynthesis bifunctional protein ArgJ, chloroplastic"/>
    <property type="match status" value="1"/>
</dbReference>
<feature type="site" description="Involved in the stabilization of negative charge on the oxyanion by the formation of the oxyanion hole" evidence="13">
    <location>
        <position position="115"/>
    </location>
</feature>
<feature type="binding site" evidence="13">
    <location>
        <position position="179"/>
    </location>
    <ligand>
        <name>substrate</name>
    </ligand>
</feature>
<reference evidence="15" key="1">
    <citation type="submission" date="2016-10" db="EMBL/GenBank/DDBJ databases">
        <authorList>
            <person name="Varghese N."/>
        </authorList>
    </citation>
    <scope>NUCLEOTIDE SEQUENCE [LARGE SCALE GENOMIC DNA]</scope>
    <source>
        <strain evidence="15">ACV-9</strain>
    </source>
</reference>
<evidence type="ECO:0000256" key="9">
    <source>
        <dbReference type="ARBA" id="ARBA00023315"/>
    </source>
</evidence>
<sequence>MKVIDGGITAAQGFEAASTAAGIKYQGRTDMAMVYSKVPCVSAGTFTTNVVKAACVQWDMKIVKSDKPVQAVVINSGIANACTGQEGFNACEATARGVQEVLGVPYDTVAVASTGVIGMQLPVDKLVAGVKAMAPKLDGSVNAGTEASKAIMTTDTVNKEIAVSFEIDGVEVKLGGMSKGSGMIHPNMCTMLAFLGTDLDIEKELLQEAVSDVVADSFNMITVDGDTSTNDTLICMANGLAGNKKITSKDESYEAFKEALSYVCTSLAKTMAADGEGASKLFEATIVNAKSKEDAKTLARAIVGSNLSKAAIFGCDANFGRFLCAMGYSGADFDQNDVELFFKSTNGELKVFDKGTPIVFDEEEALKIMKADAVTVFVDMHEGDAEATAWGCDLTYDYVKINADYRS</sequence>
<keyword evidence="6 13" id="KW-0808">Transferase</keyword>
<dbReference type="FunFam" id="3.30.2330.10:FF:000001">
    <property type="entry name" value="Arginine biosynthesis bifunctional protein ArgJ, mitochondrial"/>
    <property type="match status" value="1"/>
</dbReference>
<dbReference type="PANTHER" id="PTHR23100">
    <property type="entry name" value="ARGININE BIOSYNTHESIS BIFUNCTIONAL PROTEIN ARGJ"/>
    <property type="match status" value="1"/>
</dbReference>
<keyword evidence="9 13" id="KW-0012">Acyltransferase</keyword>
<accession>A0A1H7I6T7</accession>
<feature type="active site" description="Nucleophile" evidence="13">
    <location>
        <position position="190"/>
    </location>
</feature>
<dbReference type="SUPFAM" id="SSF56266">
    <property type="entry name" value="DmpA/ArgJ-like"/>
    <property type="match status" value="1"/>
</dbReference>
<organism evidence="14 15">
    <name type="scientific">Pseudobutyrivibrio ruminis</name>
    <dbReference type="NCBI Taxonomy" id="46206"/>
    <lineage>
        <taxon>Bacteria</taxon>
        <taxon>Bacillati</taxon>
        <taxon>Bacillota</taxon>
        <taxon>Clostridia</taxon>
        <taxon>Lachnospirales</taxon>
        <taxon>Lachnospiraceae</taxon>
        <taxon>Pseudobutyrivibrio</taxon>
    </lineage>
</organism>
<dbReference type="InterPro" id="IPR002813">
    <property type="entry name" value="Arg_biosynth_ArgJ"/>
</dbReference>
<dbReference type="GO" id="GO:0006592">
    <property type="term" value="P:ornithine biosynthetic process"/>
    <property type="evidence" value="ECO:0007669"/>
    <property type="project" value="TreeGrafter"/>
</dbReference>
<dbReference type="Pfam" id="PF01960">
    <property type="entry name" value="ArgJ"/>
    <property type="match status" value="1"/>
</dbReference>
<dbReference type="Proteomes" id="UP000182321">
    <property type="component" value="Unassembled WGS sequence"/>
</dbReference>
<dbReference type="GO" id="GO:0004358">
    <property type="term" value="F:L-glutamate N-acetyltransferase activity, acting on acetyl-L-ornithine as donor"/>
    <property type="evidence" value="ECO:0007669"/>
    <property type="project" value="UniProtKB-UniRule"/>
</dbReference>
<dbReference type="GO" id="GO:0004042">
    <property type="term" value="F:L-glutamate N-acetyltransferase activity"/>
    <property type="evidence" value="ECO:0007669"/>
    <property type="project" value="UniProtKB-UniRule"/>
</dbReference>
<dbReference type="RefSeq" id="WP_074790296.1">
    <property type="nucleotide sequence ID" value="NZ_FNZX01000007.1"/>
</dbReference>
<keyword evidence="4 13" id="KW-0055">Arginine biosynthesis</keyword>
<evidence type="ECO:0000256" key="11">
    <source>
        <dbReference type="ARBA" id="ARBA00049439"/>
    </source>
</evidence>
<dbReference type="AlphaFoldDB" id="A0A1H7I6T7"/>
<evidence type="ECO:0000256" key="13">
    <source>
        <dbReference type="HAMAP-Rule" id="MF_01106"/>
    </source>
</evidence>
<evidence type="ECO:0000256" key="7">
    <source>
        <dbReference type="ARBA" id="ARBA00022813"/>
    </source>
</evidence>
<comment type="catalytic activity">
    <reaction evidence="10 13">
        <text>L-glutamate + acetyl-CoA = N-acetyl-L-glutamate + CoA + H(+)</text>
        <dbReference type="Rhea" id="RHEA:24292"/>
        <dbReference type="ChEBI" id="CHEBI:15378"/>
        <dbReference type="ChEBI" id="CHEBI:29985"/>
        <dbReference type="ChEBI" id="CHEBI:44337"/>
        <dbReference type="ChEBI" id="CHEBI:57287"/>
        <dbReference type="ChEBI" id="CHEBI:57288"/>
        <dbReference type="EC" id="2.3.1.1"/>
    </reaction>
</comment>
<comment type="pathway">
    <text evidence="13">Amino-acid biosynthesis; L-arginine biosynthesis; L-ornithine and N-acetyl-L-glutamate from L-glutamate and N(2)-acetyl-L-ornithine (cyclic): step 1/1.</text>
</comment>
<evidence type="ECO:0000256" key="8">
    <source>
        <dbReference type="ARBA" id="ARBA00023268"/>
    </source>
</evidence>